<dbReference type="GO" id="GO:0002128">
    <property type="term" value="P:tRNA nucleoside ribose methylation"/>
    <property type="evidence" value="ECO:0007669"/>
    <property type="project" value="UniProtKB-UniRule"/>
</dbReference>
<proteinExistence type="inferred from homology"/>
<dbReference type="InterPro" id="IPR050082">
    <property type="entry name" value="RNA_methyltr_RlmE"/>
</dbReference>
<feature type="domain" description="Ribosomal RNA methyltransferase FtsJ" evidence="8">
    <location>
        <begin position="21"/>
        <end position="208"/>
    </location>
</feature>
<dbReference type="EMBL" id="PUHR01000179">
    <property type="protein sequence ID" value="KAG0660208.1"/>
    <property type="molecule type" value="Genomic_DNA"/>
</dbReference>
<reference evidence="9 10" key="1">
    <citation type="submission" date="2020-11" db="EMBL/GenBank/DDBJ databases">
        <title>Kefir isolates.</title>
        <authorList>
            <person name="Marcisauskas S."/>
            <person name="Kim Y."/>
            <person name="Blasche S."/>
        </authorList>
    </citation>
    <scope>NUCLEOTIDE SEQUENCE [LARGE SCALE GENOMIC DNA]</scope>
    <source>
        <strain evidence="9 10">OG2</strain>
    </source>
</reference>
<dbReference type="InterPro" id="IPR029063">
    <property type="entry name" value="SAM-dependent_MTases_sf"/>
</dbReference>
<dbReference type="GO" id="GO:0106340">
    <property type="term" value="F:tRNA (guanosine(34)-2'-O)-methyltransferase activity"/>
    <property type="evidence" value="ECO:0007669"/>
    <property type="project" value="UniProtKB-ARBA"/>
</dbReference>
<dbReference type="InterPro" id="IPR002877">
    <property type="entry name" value="RNA_MeTrfase_FtsJ_dom"/>
</dbReference>
<organism evidence="9 10">
    <name type="scientific">Maudiozyma exigua</name>
    <name type="common">Yeast</name>
    <name type="synonym">Kazachstania exigua</name>
    <dbReference type="NCBI Taxonomy" id="34358"/>
    <lineage>
        <taxon>Eukaryota</taxon>
        <taxon>Fungi</taxon>
        <taxon>Dikarya</taxon>
        <taxon>Ascomycota</taxon>
        <taxon>Saccharomycotina</taxon>
        <taxon>Saccharomycetes</taxon>
        <taxon>Saccharomycetales</taxon>
        <taxon>Saccharomycetaceae</taxon>
        <taxon>Maudiozyma</taxon>
    </lineage>
</organism>
<keyword evidence="1 7" id="KW-0963">Cytoplasm</keyword>
<comment type="function">
    <text evidence="7">Methylates the 2'-O-ribose of nucleotides at positions 32 and 34 of the tRNA anticodon loop of substrate tRNAs.</text>
</comment>
<evidence type="ECO:0000256" key="7">
    <source>
        <dbReference type="HAMAP-Rule" id="MF_03162"/>
    </source>
</evidence>
<evidence type="ECO:0000259" key="8">
    <source>
        <dbReference type="Pfam" id="PF01728"/>
    </source>
</evidence>
<dbReference type="AlphaFoldDB" id="A0A9P6W272"/>
<feature type="binding site" evidence="7">
    <location>
        <position position="56"/>
    </location>
    <ligand>
        <name>S-adenosyl-L-methionine</name>
        <dbReference type="ChEBI" id="CHEBI:59789"/>
    </ligand>
</feature>
<evidence type="ECO:0000256" key="4">
    <source>
        <dbReference type="ARBA" id="ARBA00022691"/>
    </source>
</evidence>
<dbReference type="GO" id="GO:0002181">
    <property type="term" value="P:cytoplasmic translation"/>
    <property type="evidence" value="ECO:0007669"/>
    <property type="project" value="UniProtKB-UniRule"/>
</dbReference>
<dbReference type="PANTHER" id="PTHR10920">
    <property type="entry name" value="RIBOSOMAL RNA METHYLTRANSFERASE"/>
    <property type="match status" value="1"/>
</dbReference>
<dbReference type="PANTHER" id="PTHR10920:SF12">
    <property type="entry name" value="TRNA (CYTIDINE(32)_GUANOSINE(34)-2'-O)-METHYLTRANSFERASE-RELATED"/>
    <property type="match status" value="1"/>
</dbReference>
<protein>
    <recommendedName>
        <fullName evidence="7">Putative tRNA (cytidine(32)/guanosine(34)-2'-O)-methyltransferase</fullName>
        <ecNumber evidence="7">2.1.1.205</ecNumber>
    </recommendedName>
    <alternativeName>
        <fullName evidence="7">2'-O-ribose RNA methyltransferase TRM7 homolog</fullName>
    </alternativeName>
</protein>
<feature type="binding site" evidence="7">
    <location>
        <position position="100"/>
    </location>
    <ligand>
        <name>S-adenosyl-L-methionine</name>
        <dbReference type="ChEBI" id="CHEBI:59789"/>
    </ligand>
</feature>
<comment type="catalytic activity">
    <reaction evidence="6 7">
        <text>cytidine(32)/guanosine(34) in tRNA + 2 S-adenosyl-L-methionine = 2'-O-methylcytidine(32)/2'-O-methylguanosine(34) in tRNA + 2 S-adenosyl-L-homocysteine + 2 H(+)</text>
        <dbReference type="Rhea" id="RHEA:42396"/>
        <dbReference type="Rhea" id="RHEA-COMP:10246"/>
        <dbReference type="Rhea" id="RHEA-COMP:10247"/>
        <dbReference type="ChEBI" id="CHEBI:15378"/>
        <dbReference type="ChEBI" id="CHEBI:57856"/>
        <dbReference type="ChEBI" id="CHEBI:59789"/>
        <dbReference type="ChEBI" id="CHEBI:74269"/>
        <dbReference type="ChEBI" id="CHEBI:74445"/>
        <dbReference type="ChEBI" id="CHEBI:74495"/>
        <dbReference type="ChEBI" id="CHEBI:82748"/>
        <dbReference type="EC" id="2.1.1.205"/>
    </reaction>
</comment>
<name>A0A9P6W272_MAUEX</name>
<dbReference type="FunFam" id="3.40.50.150:FF:000176">
    <property type="entry name" value="tRNA (cytidine(32)/guanosine(34)-2'-O)-methyltransferase"/>
    <property type="match status" value="1"/>
</dbReference>
<dbReference type="InterPro" id="IPR015507">
    <property type="entry name" value="rRNA-MeTfrase_E"/>
</dbReference>
<feature type="binding site" evidence="7">
    <location>
        <position position="58"/>
    </location>
    <ligand>
        <name>S-adenosyl-L-methionine</name>
        <dbReference type="ChEBI" id="CHEBI:59789"/>
    </ligand>
</feature>
<dbReference type="GO" id="GO:0005737">
    <property type="term" value="C:cytoplasm"/>
    <property type="evidence" value="ECO:0007669"/>
    <property type="project" value="UniProtKB-SubCell"/>
</dbReference>
<evidence type="ECO:0000256" key="2">
    <source>
        <dbReference type="ARBA" id="ARBA00022603"/>
    </source>
</evidence>
<dbReference type="HAMAP" id="MF_01547">
    <property type="entry name" value="RNA_methyltr_E"/>
    <property type="match status" value="1"/>
</dbReference>
<feature type="binding site" evidence="7">
    <location>
        <position position="125"/>
    </location>
    <ligand>
        <name>S-adenosyl-L-methionine</name>
        <dbReference type="ChEBI" id="CHEBI:59789"/>
    </ligand>
</feature>
<comment type="caution">
    <text evidence="9">The sequence shown here is derived from an EMBL/GenBank/DDBJ whole genome shotgun (WGS) entry which is preliminary data.</text>
</comment>
<dbReference type="Proteomes" id="UP000750334">
    <property type="component" value="Unassembled WGS sequence"/>
</dbReference>
<evidence type="ECO:0000256" key="6">
    <source>
        <dbReference type="ARBA" id="ARBA00048902"/>
    </source>
</evidence>
<dbReference type="Pfam" id="PF01728">
    <property type="entry name" value="FtsJ"/>
    <property type="match status" value="1"/>
</dbReference>
<comment type="similarity">
    <text evidence="7">Belongs to the class I-like SAM-binding methyltransferase superfamily. RNA methyltransferase RlmE family. TRM7 subfamily.</text>
</comment>
<keyword evidence="3 7" id="KW-0808">Transferase</keyword>
<keyword evidence="10" id="KW-1185">Reference proteome</keyword>
<evidence type="ECO:0000256" key="3">
    <source>
        <dbReference type="ARBA" id="ARBA00022679"/>
    </source>
</evidence>
<feature type="binding site" evidence="7">
    <location>
        <position position="84"/>
    </location>
    <ligand>
        <name>S-adenosyl-L-methionine</name>
        <dbReference type="ChEBI" id="CHEBI:59789"/>
    </ligand>
</feature>
<dbReference type="HAMAP" id="MF_03162">
    <property type="entry name" value="RNA_methyltr_E_TRM7"/>
    <property type="match status" value="1"/>
</dbReference>
<sequence>MGKSSKDKRDLYYRKAKEEGYRARSAYKLLQLNEEFHFLDNEKNLKKVVDLCAAPGSWSQVLSRKMFTEAQDVPTAEKKLIAVDLQPMSPIDNVITLQADITHPKTLAKILDIFGNEKADFVCSDGAPDVTGLHDLDEYFQQQLIMSALQLTTCILKPNGTFVAKIFRGRDIDMLYSQLGYLFDRVVCAKPRSSRGTSLEAFIVCLGYNPPNNWSPKLDINKSIEEFFSSCSMNQLSISDNDQKLPKWKDGERDIAEFMSCGGLQSFDSDATYHYDDEILSNLKDKVSLDPVQSPTNPPYKKALEMKRNGKLTRAV</sequence>
<keyword evidence="4 7" id="KW-0949">S-adenosyl-L-methionine</keyword>
<dbReference type="Gene3D" id="3.40.50.150">
    <property type="entry name" value="Vaccinia Virus protein VP39"/>
    <property type="match status" value="1"/>
</dbReference>
<comment type="subcellular location">
    <subcellularLocation>
        <location evidence="7">Cytoplasm</location>
    </subcellularLocation>
</comment>
<feature type="active site" description="Proton acceptor" evidence="7">
    <location>
        <position position="165"/>
    </location>
</feature>
<dbReference type="SUPFAM" id="SSF53335">
    <property type="entry name" value="S-adenosyl-L-methionine-dependent methyltransferases"/>
    <property type="match status" value="1"/>
</dbReference>
<gene>
    <name evidence="7 9" type="primary">TRM7</name>
    <name evidence="9" type="ORF">C6P45_001624</name>
</gene>
<dbReference type="InterPro" id="IPR028590">
    <property type="entry name" value="RNA_methyltr_E_TRM7"/>
</dbReference>
<evidence type="ECO:0000256" key="5">
    <source>
        <dbReference type="ARBA" id="ARBA00022694"/>
    </source>
</evidence>
<evidence type="ECO:0000313" key="10">
    <source>
        <dbReference type="Proteomes" id="UP000750334"/>
    </source>
</evidence>
<evidence type="ECO:0000313" key="9">
    <source>
        <dbReference type="EMBL" id="KAG0660208.1"/>
    </source>
</evidence>
<evidence type="ECO:0000256" key="1">
    <source>
        <dbReference type="ARBA" id="ARBA00022490"/>
    </source>
</evidence>
<dbReference type="OrthoDB" id="289250at2759"/>
<keyword evidence="5 7" id="KW-0819">tRNA processing</keyword>
<keyword evidence="2 7" id="KW-0489">Methyltransferase</keyword>
<accession>A0A9P6W272</accession>
<dbReference type="EC" id="2.1.1.205" evidence="7"/>